<feature type="domain" description="DUF1990" evidence="1">
    <location>
        <begin position="256"/>
        <end position="365"/>
    </location>
</feature>
<dbReference type="AlphaFoldDB" id="A0AA44UN94"/>
<gene>
    <name evidence="2" type="ORF">ATL51_1777</name>
</gene>
<dbReference type="InterPro" id="IPR018960">
    <property type="entry name" value="DUF1990"/>
</dbReference>
<dbReference type="Proteomes" id="UP000232453">
    <property type="component" value="Unassembled WGS sequence"/>
</dbReference>
<protein>
    <submittedName>
        <fullName evidence="2">Uncharacterized protein DUF1990</fullName>
    </submittedName>
</protein>
<reference evidence="2 3" key="1">
    <citation type="submission" date="2017-11" db="EMBL/GenBank/DDBJ databases">
        <title>Sequencing the genomes of 1000 actinobacteria strains.</title>
        <authorList>
            <person name="Klenk H.-P."/>
        </authorList>
    </citation>
    <scope>NUCLEOTIDE SEQUENCE [LARGE SCALE GENOMIC DNA]</scope>
    <source>
        <strain evidence="2 3">DSM 44104</strain>
    </source>
</reference>
<dbReference type="RefSeq" id="WP_301548953.1">
    <property type="nucleotide sequence ID" value="NZ_JBICSI010000003.1"/>
</dbReference>
<dbReference type="EMBL" id="PHUJ01000003">
    <property type="protein sequence ID" value="PKB30124.1"/>
    <property type="molecule type" value="Genomic_DNA"/>
</dbReference>
<comment type="caution">
    <text evidence="2">The sequence shown here is derived from an EMBL/GenBank/DDBJ whole genome shotgun (WGS) entry which is preliminary data.</text>
</comment>
<sequence>MTSRPASIRAHRVPAGVPDFAASPRRHPFDLDPRFGAVLLPFGVCDPTDAHVDLDDDGLRVRFGHFSLVTPVRNLAGAQVTGPFRAAKALGARLSLADRGVTFGSTTERGACIRFHRPVPALDPLGALRHPGVTVTVAEPERLVDAVEHYATQTRLTTARRSEPTPQPGPVARAGAVLRYPAGLALTATRYLRRLPHVDRAEDTGDASDLPPALPEEFVDAHLKTVGEGSGPLLHRIFTVDVRDSGLDAAALMDRVCADLDRAAPSEVVTFRKKRGRLGEVAVGDEYVVHMPAPWNGPVRVVHRDATSFRFATLAGHLEAGQIEFSAHDTGRGVAFRIETWSRPGDRPSALVFDVLRVGKEVQLHMWTHFCLRAGDLSGGRVTGGVRVRTRRASWPVRVGGGTGARAGEGTAG</sequence>
<dbReference type="Pfam" id="PF09348">
    <property type="entry name" value="DUF1990"/>
    <property type="match status" value="1"/>
</dbReference>
<proteinExistence type="predicted"/>
<evidence type="ECO:0000313" key="2">
    <source>
        <dbReference type="EMBL" id="PKB30124.1"/>
    </source>
</evidence>
<name>A0AA44UN94_PSEA5</name>
<evidence type="ECO:0000259" key="1">
    <source>
        <dbReference type="Pfam" id="PF09348"/>
    </source>
</evidence>
<evidence type="ECO:0000313" key="3">
    <source>
        <dbReference type="Proteomes" id="UP000232453"/>
    </source>
</evidence>
<organism evidence="2 3">
    <name type="scientific">Pseudonocardia alni</name>
    <name type="common">Amycolata alni</name>
    <dbReference type="NCBI Taxonomy" id="33907"/>
    <lineage>
        <taxon>Bacteria</taxon>
        <taxon>Bacillati</taxon>
        <taxon>Actinomycetota</taxon>
        <taxon>Actinomycetes</taxon>
        <taxon>Pseudonocardiales</taxon>
        <taxon>Pseudonocardiaceae</taxon>
        <taxon>Pseudonocardia</taxon>
    </lineage>
</organism>
<accession>A0AA44UN94</accession>